<dbReference type="EMBL" id="CP062789">
    <property type="protein sequence ID" value="QOK24006.1"/>
    <property type="molecule type" value="Genomic_DNA"/>
</dbReference>
<accession>A0A7L9J321</accession>
<proteinExistence type="predicted"/>
<reference evidence="1 2" key="1">
    <citation type="submission" date="2020-10" db="EMBL/GenBank/DDBJ databases">
        <title>Janibacter indicus TT2 genome sequence.</title>
        <authorList>
            <person name="Lee K."/>
            <person name="Ganzorig M."/>
        </authorList>
    </citation>
    <scope>NUCLEOTIDE SEQUENCE [LARGE SCALE GENOMIC DNA]</scope>
    <source>
        <strain evidence="1 2">TT2</strain>
    </source>
</reference>
<evidence type="ECO:0000313" key="2">
    <source>
        <dbReference type="Proteomes" id="UP000593998"/>
    </source>
</evidence>
<dbReference type="Proteomes" id="UP000593998">
    <property type="component" value="Chromosome"/>
</dbReference>
<dbReference type="AlphaFoldDB" id="A0A7L9J321"/>
<organism evidence="1 2">
    <name type="scientific">Janibacter indicus</name>
    <dbReference type="NCBI Taxonomy" id="857417"/>
    <lineage>
        <taxon>Bacteria</taxon>
        <taxon>Bacillati</taxon>
        <taxon>Actinomycetota</taxon>
        <taxon>Actinomycetes</taxon>
        <taxon>Micrococcales</taxon>
        <taxon>Intrasporangiaceae</taxon>
        <taxon>Janibacter</taxon>
    </lineage>
</organism>
<gene>
    <name evidence="1" type="ORF">IGS73_06440</name>
</gene>
<dbReference type="RefSeq" id="WP_192911880.1">
    <property type="nucleotide sequence ID" value="NZ_CP062789.1"/>
</dbReference>
<evidence type="ECO:0000313" key="1">
    <source>
        <dbReference type="EMBL" id="QOK24006.1"/>
    </source>
</evidence>
<name>A0A7L9J321_9MICO</name>
<sequence length="188" mass="20659">MDLAALVLAGLSLVVSVLALLSSRSKDEEANRIAREALAEARSVKTAEAWAAAIRSTNHRMTLNPTAEDAGPILRDSRADLMALVDALPEWEALGDWLANEHVLGAAAARADLEDMSRDRDALPDVSARWGAALTQNLRRFRATGYDEQTMRRLTANTREQLERLHTSRAWELPAETMDGIEPLDESS</sequence>
<protein>
    <submittedName>
        <fullName evidence="1">Uncharacterized protein</fullName>
    </submittedName>
</protein>